<name>A0A291RTX4_9NOCA</name>
<dbReference type="Gene3D" id="3.40.1360.10">
    <property type="match status" value="1"/>
</dbReference>
<evidence type="ECO:0000313" key="3">
    <source>
        <dbReference type="Proteomes" id="UP000221961"/>
    </source>
</evidence>
<dbReference type="EMBL" id="CP023778">
    <property type="protein sequence ID" value="ATL70750.1"/>
    <property type="molecule type" value="Genomic_DNA"/>
</dbReference>
<accession>A0A291RTX4</accession>
<keyword evidence="2" id="KW-0413">Isomerase</keyword>
<reference evidence="2 3" key="1">
    <citation type="submission" date="2017-10" db="EMBL/GenBank/DDBJ databases">
        <title>Comparative genomics between pathogenic Norcardia.</title>
        <authorList>
            <person name="Zeng L."/>
        </authorList>
    </citation>
    <scope>NUCLEOTIDE SEQUENCE [LARGE SCALE GENOMIC DNA]</scope>
    <source>
        <strain evidence="2 3">NC_YFY_NT001</strain>
    </source>
</reference>
<dbReference type="CDD" id="cd01029">
    <property type="entry name" value="TOPRIM_primases"/>
    <property type="match status" value="1"/>
</dbReference>
<protein>
    <submittedName>
        <fullName evidence="2">Topoisomerase</fullName>
    </submittedName>
</protein>
<dbReference type="Proteomes" id="UP000221961">
    <property type="component" value="Chromosome"/>
</dbReference>
<dbReference type="Pfam" id="PF13155">
    <property type="entry name" value="Toprim_2"/>
    <property type="match status" value="1"/>
</dbReference>
<dbReference type="InterPro" id="IPR006171">
    <property type="entry name" value="TOPRIM_dom"/>
</dbReference>
<evidence type="ECO:0000259" key="1">
    <source>
        <dbReference type="PROSITE" id="PS50880"/>
    </source>
</evidence>
<proteinExistence type="predicted"/>
<sequence>MQRLSASQRRFLQTATTEYAKSLDGSPAAEYLASRGLLAPSLPDRDFLLGYVANPLPGHERFRGFLAIPYLRWSPGWQLSVVSLRFRCIEPGCEHQGHGKYMTLAGDRPRLYNTADLLAPADTVCVTEGELDAIMAHLCGLHVIGVPGAEAWQKHYREPLLGYEAVYILGDGDEAGMRFATTIAGQLPNAKITPMPAGVDVNSLVLSEGKQALLDRIK</sequence>
<dbReference type="AlphaFoldDB" id="A0A291RTX4"/>
<dbReference type="KEGG" id="ntp:CRH09_35790"/>
<dbReference type="PROSITE" id="PS50880">
    <property type="entry name" value="TOPRIM"/>
    <property type="match status" value="1"/>
</dbReference>
<organism evidence="2 3">
    <name type="scientific">Nocardia terpenica</name>
    <dbReference type="NCBI Taxonomy" id="455432"/>
    <lineage>
        <taxon>Bacteria</taxon>
        <taxon>Bacillati</taxon>
        <taxon>Actinomycetota</taxon>
        <taxon>Actinomycetes</taxon>
        <taxon>Mycobacteriales</taxon>
        <taxon>Nocardiaceae</taxon>
        <taxon>Nocardia</taxon>
    </lineage>
</organism>
<feature type="domain" description="Toprim" evidence="1">
    <location>
        <begin position="122"/>
        <end position="202"/>
    </location>
</feature>
<dbReference type="SUPFAM" id="SSF56731">
    <property type="entry name" value="DNA primase core"/>
    <property type="match status" value="1"/>
</dbReference>
<dbReference type="InterPro" id="IPR034154">
    <property type="entry name" value="TOPRIM_DnaG/twinkle"/>
</dbReference>
<gene>
    <name evidence="2" type="ORF">CRH09_35790</name>
</gene>
<dbReference type="GO" id="GO:0016853">
    <property type="term" value="F:isomerase activity"/>
    <property type="evidence" value="ECO:0007669"/>
    <property type="project" value="UniProtKB-KW"/>
</dbReference>
<evidence type="ECO:0000313" key="2">
    <source>
        <dbReference type="EMBL" id="ATL70750.1"/>
    </source>
</evidence>